<name>A0A0K9GRF6_9BACI</name>
<evidence type="ECO:0000313" key="10">
    <source>
        <dbReference type="Proteomes" id="UP000037146"/>
    </source>
</evidence>
<evidence type="ECO:0000256" key="7">
    <source>
        <dbReference type="ARBA" id="ARBA00023136"/>
    </source>
</evidence>
<comment type="function">
    <text evidence="8">Mediates influx of magnesium ions.</text>
</comment>
<keyword evidence="3 8" id="KW-0813">Transport</keyword>
<dbReference type="Gene3D" id="1.20.58.340">
    <property type="entry name" value="Magnesium transport protein CorA, transmembrane region"/>
    <property type="match status" value="2"/>
</dbReference>
<dbReference type="GO" id="GO:0015095">
    <property type="term" value="F:magnesium ion transmembrane transporter activity"/>
    <property type="evidence" value="ECO:0007669"/>
    <property type="project" value="UniProtKB-UniRule"/>
</dbReference>
<reference evidence="10" key="1">
    <citation type="submission" date="2015-07" db="EMBL/GenBank/DDBJ databases">
        <title>Genome sequencing project for genomic taxonomy and phylogenomics of Bacillus-like bacteria.</title>
        <authorList>
            <person name="Liu B."/>
            <person name="Wang J."/>
            <person name="Zhu Y."/>
            <person name="Liu G."/>
            <person name="Chen Q."/>
            <person name="Chen Z."/>
            <person name="Lan J."/>
            <person name="Che J."/>
            <person name="Ge C."/>
            <person name="Shi H."/>
            <person name="Pan Z."/>
            <person name="Liu X."/>
        </authorList>
    </citation>
    <scope>NUCLEOTIDE SEQUENCE [LARGE SCALE GENOMIC DNA]</scope>
    <source>
        <strain evidence="10">FJAT-27997</strain>
    </source>
</reference>
<comment type="subcellular location">
    <subcellularLocation>
        <location evidence="1">Cell membrane</location>
        <topology evidence="1">Multi-pass membrane protein</topology>
    </subcellularLocation>
    <subcellularLocation>
        <location evidence="8">Membrane</location>
        <topology evidence="8">Multi-pass membrane protein</topology>
    </subcellularLocation>
</comment>
<dbReference type="GO" id="GO:0050897">
    <property type="term" value="F:cobalt ion binding"/>
    <property type="evidence" value="ECO:0007669"/>
    <property type="project" value="TreeGrafter"/>
</dbReference>
<feature type="transmembrane region" description="Helical" evidence="8">
    <location>
        <begin position="261"/>
        <end position="280"/>
    </location>
</feature>
<evidence type="ECO:0000256" key="8">
    <source>
        <dbReference type="RuleBase" id="RU362010"/>
    </source>
</evidence>
<gene>
    <name evidence="8" type="primary">corA</name>
    <name evidence="9" type="ORF">AC625_06870</name>
</gene>
<dbReference type="Proteomes" id="UP000037146">
    <property type="component" value="Unassembled WGS sequence"/>
</dbReference>
<keyword evidence="10" id="KW-1185">Reference proteome</keyword>
<dbReference type="InterPro" id="IPR045863">
    <property type="entry name" value="CorA_TM1_TM2"/>
</dbReference>
<dbReference type="AlphaFoldDB" id="A0A0K9GRF6"/>
<evidence type="ECO:0000256" key="6">
    <source>
        <dbReference type="ARBA" id="ARBA00022989"/>
    </source>
</evidence>
<evidence type="ECO:0000256" key="2">
    <source>
        <dbReference type="ARBA" id="ARBA00009765"/>
    </source>
</evidence>
<dbReference type="CDD" id="cd12831">
    <property type="entry name" value="TmCorA-like_u2"/>
    <property type="match status" value="1"/>
</dbReference>
<evidence type="ECO:0000256" key="3">
    <source>
        <dbReference type="ARBA" id="ARBA00022448"/>
    </source>
</evidence>
<dbReference type="OrthoDB" id="9803416at2"/>
<dbReference type="STRING" id="1679170.AC625_06870"/>
<comment type="similarity">
    <text evidence="2 8">Belongs to the CorA metal ion transporter (MIT) (TC 1.A.35) family.</text>
</comment>
<organism evidence="9 10">
    <name type="scientific">Peribacillus loiseleuriae</name>
    <dbReference type="NCBI Taxonomy" id="1679170"/>
    <lineage>
        <taxon>Bacteria</taxon>
        <taxon>Bacillati</taxon>
        <taxon>Bacillota</taxon>
        <taxon>Bacilli</taxon>
        <taxon>Bacillales</taxon>
        <taxon>Bacillaceae</taxon>
        <taxon>Peribacillus</taxon>
    </lineage>
</organism>
<protein>
    <recommendedName>
        <fullName evidence="8">Magnesium transport protein CorA</fullName>
    </recommendedName>
</protein>
<keyword evidence="8" id="KW-0406">Ion transport</keyword>
<dbReference type="InterPro" id="IPR004488">
    <property type="entry name" value="Mg/Co-transport_prot_CorA"/>
</dbReference>
<keyword evidence="6 8" id="KW-1133">Transmembrane helix</keyword>
<keyword evidence="5 8" id="KW-0812">Transmembrane</keyword>
<proteinExistence type="inferred from homology"/>
<dbReference type="PANTHER" id="PTHR46494">
    <property type="entry name" value="CORA FAMILY METAL ION TRANSPORTER (EUROFUNG)"/>
    <property type="match status" value="1"/>
</dbReference>
<comment type="caution">
    <text evidence="9">The sequence shown here is derived from an EMBL/GenBank/DDBJ whole genome shotgun (WGS) entry which is preliminary data.</text>
</comment>
<dbReference type="Gene3D" id="3.30.460.20">
    <property type="entry name" value="CorA soluble domain-like"/>
    <property type="match status" value="1"/>
</dbReference>
<dbReference type="GO" id="GO:0000287">
    <property type="term" value="F:magnesium ion binding"/>
    <property type="evidence" value="ECO:0007669"/>
    <property type="project" value="TreeGrafter"/>
</dbReference>
<keyword evidence="7 8" id="KW-0472">Membrane</keyword>
<dbReference type="InterPro" id="IPR002523">
    <property type="entry name" value="MgTranspt_CorA/ZnTranspt_ZntB"/>
</dbReference>
<evidence type="ECO:0000256" key="4">
    <source>
        <dbReference type="ARBA" id="ARBA00022475"/>
    </source>
</evidence>
<evidence type="ECO:0000313" key="9">
    <source>
        <dbReference type="EMBL" id="KMY49279.1"/>
    </source>
</evidence>
<dbReference type="GO" id="GO:0005886">
    <property type="term" value="C:plasma membrane"/>
    <property type="evidence" value="ECO:0007669"/>
    <property type="project" value="UniProtKB-SubCell"/>
</dbReference>
<dbReference type="PATRIC" id="fig|1679170.3.peg.1478"/>
<dbReference type="GO" id="GO:0015087">
    <property type="term" value="F:cobalt ion transmembrane transporter activity"/>
    <property type="evidence" value="ECO:0007669"/>
    <property type="project" value="UniProtKB-UniRule"/>
</dbReference>
<dbReference type="NCBIfam" id="TIGR00383">
    <property type="entry name" value="corA"/>
    <property type="match status" value="1"/>
</dbReference>
<evidence type="ECO:0000256" key="1">
    <source>
        <dbReference type="ARBA" id="ARBA00004651"/>
    </source>
</evidence>
<keyword evidence="4 8" id="KW-1003">Cell membrane</keyword>
<dbReference type="InterPro" id="IPR045861">
    <property type="entry name" value="CorA_cytoplasmic_dom"/>
</dbReference>
<accession>A0A0K9GRF6</accession>
<dbReference type="SUPFAM" id="SSF144083">
    <property type="entry name" value="Magnesium transport protein CorA, transmembrane region"/>
    <property type="match status" value="1"/>
</dbReference>
<feature type="transmembrane region" description="Helical" evidence="8">
    <location>
        <begin position="292"/>
        <end position="313"/>
    </location>
</feature>
<sequence>MDNVIRTCVITKDNETLYNVELDELNKMDVAWYWVDFANPTEEESSLLSSTFQFHPLAIEDSLDDFNQRPKIDFYEDYEFLVLHALNKDNLKAIELNMFISEKFIVTFHKEDIRELETVWDLMNRNCSMRKGPFFLMHGLIDKLVDEYFPLVYRIEEELNWIEDNTKNETIAELIERLFDLRAEMSTLRKTILPMRDMLYRMNYSDRLSYLKERHLYFNDVHDHLLKLVEMLESYRDFSSDIRDSYLSVNSNSLNTSMMTLAVITTIFMPLTFIAGIYGMNFNHMPELHWHYGYYAVIGIMALIAVLMCGLFIKKGWLPMMKFRRKNKHRRND</sequence>
<dbReference type="SUPFAM" id="SSF143865">
    <property type="entry name" value="CorA soluble domain-like"/>
    <property type="match status" value="1"/>
</dbReference>
<keyword evidence="8" id="KW-0460">Magnesium</keyword>
<dbReference type="FunFam" id="1.20.58.340:FF:000012">
    <property type="entry name" value="Magnesium transport protein CorA"/>
    <property type="match status" value="1"/>
</dbReference>
<evidence type="ECO:0000256" key="5">
    <source>
        <dbReference type="ARBA" id="ARBA00022692"/>
    </source>
</evidence>
<dbReference type="RefSeq" id="WP_049680610.1">
    <property type="nucleotide sequence ID" value="NZ_LFZW01000001.1"/>
</dbReference>
<dbReference type="EMBL" id="LFZW01000001">
    <property type="protein sequence ID" value="KMY49279.1"/>
    <property type="molecule type" value="Genomic_DNA"/>
</dbReference>
<dbReference type="Pfam" id="PF01544">
    <property type="entry name" value="CorA"/>
    <property type="match status" value="1"/>
</dbReference>
<dbReference type="PANTHER" id="PTHR46494:SF1">
    <property type="entry name" value="CORA FAMILY METAL ION TRANSPORTER (EUROFUNG)"/>
    <property type="match status" value="1"/>
</dbReference>